<organism evidence="1 2">
    <name type="scientific">Leptospira interrogans str. UI 12758</name>
    <dbReference type="NCBI Taxonomy" id="1049938"/>
    <lineage>
        <taxon>Bacteria</taxon>
        <taxon>Pseudomonadati</taxon>
        <taxon>Spirochaetota</taxon>
        <taxon>Spirochaetia</taxon>
        <taxon>Leptospirales</taxon>
        <taxon>Leptospiraceae</taxon>
        <taxon>Leptospira</taxon>
    </lineage>
</organism>
<proteinExistence type="predicted"/>
<evidence type="ECO:0000313" key="2">
    <source>
        <dbReference type="Proteomes" id="UP000001340"/>
    </source>
</evidence>
<protein>
    <submittedName>
        <fullName evidence="1">Uncharacterized protein</fullName>
    </submittedName>
</protein>
<name>A0A0E2D122_LEPIR</name>
<dbReference type="EMBL" id="AHNR02000064">
    <property type="protein sequence ID" value="EKR53528.1"/>
    <property type="molecule type" value="Genomic_DNA"/>
</dbReference>
<dbReference type="Proteomes" id="UP000001340">
    <property type="component" value="Unassembled WGS sequence"/>
</dbReference>
<accession>A0A0E2D122</accession>
<evidence type="ECO:0000313" key="1">
    <source>
        <dbReference type="EMBL" id="EKR53528.1"/>
    </source>
</evidence>
<reference evidence="1 2" key="1">
    <citation type="submission" date="2012-10" db="EMBL/GenBank/DDBJ databases">
        <authorList>
            <person name="Harkins D.M."/>
            <person name="Durkin A.S."/>
            <person name="Brinkac L.M."/>
            <person name="Haft D.H."/>
            <person name="Selengut J.D."/>
            <person name="Sanka R."/>
            <person name="DePew J."/>
            <person name="Purushe J."/>
            <person name="Chanthongthip A."/>
            <person name="Lattana O."/>
            <person name="Phetsouvanh R."/>
            <person name="Newton P.N."/>
            <person name="Vinetz J.M."/>
            <person name="Sutton G.G."/>
            <person name="Nierman W.C."/>
            <person name="Fouts D.E."/>
        </authorList>
    </citation>
    <scope>NUCLEOTIDE SEQUENCE [LARGE SCALE GENOMIC DNA]</scope>
    <source>
        <strain evidence="1 2">UI 12758</strain>
    </source>
</reference>
<dbReference type="AlphaFoldDB" id="A0A0E2D122"/>
<gene>
    <name evidence="1" type="ORF">LEP1GSC105_2631</name>
</gene>
<comment type="caution">
    <text evidence="1">The sequence shown here is derived from an EMBL/GenBank/DDBJ whole genome shotgun (WGS) entry which is preliminary data.</text>
</comment>
<sequence length="54" mass="6617">MKSRFVVISKDSVTLQILNIYFLQLEFVKVPTFYFYENVETFFKFYLFQNGLLF</sequence>